<dbReference type="InterPro" id="IPR037225">
    <property type="entry name" value="Nuo51_FMN-bd_sf"/>
</dbReference>
<feature type="domain" description="NADH-ubiquinone oxidoreductase 51kDa subunit iron-sulphur binding" evidence="6">
    <location>
        <begin position="490"/>
        <end position="534"/>
    </location>
</feature>
<dbReference type="InterPro" id="IPR019575">
    <property type="entry name" value="Nuop51_4Fe4S-bd"/>
</dbReference>
<proteinExistence type="inferred from homology"/>
<keyword evidence="3" id="KW-0479">Metal-binding</keyword>
<evidence type="ECO:0000256" key="4">
    <source>
        <dbReference type="ARBA" id="ARBA00023004"/>
    </source>
</evidence>
<gene>
    <name evidence="7" type="ORF">JD77_06087</name>
</gene>
<evidence type="ECO:0000313" key="8">
    <source>
        <dbReference type="Proteomes" id="UP000319825"/>
    </source>
</evidence>
<dbReference type="GO" id="GO:0051539">
    <property type="term" value="F:4 iron, 4 sulfur cluster binding"/>
    <property type="evidence" value="ECO:0007669"/>
    <property type="project" value="UniProtKB-KW"/>
</dbReference>
<dbReference type="InterPro" id="IPR036249">
    <property type="entry name" value="Thioredoxin-like_sf"/>
</dbReference>
<dbReference type="Gene3D" id="3.40.50.11540">
    <property type="entry name" value="NADH-ubiquinone oxidoreductase 51kDa subunit"/>
    <property type="match status" value="1"/>
</dbReference>
<dbReference type="InterPro" id="IPR001949">
    <property type="entry name" value="NADH-UbQ_OxRdtase_51kDa_CS"/>
</dbReference>
<dbReference type="Gene3D" id="3.10.20.600">
    <property type="match status" value="1"/>
</dbReference>
<dbReference type="SMART" id="SM00928">
    <property type="entry name" value="NADH_4Fe-4S"/>
    <property type="match status" value="1"/>
</dbReference>
<evidence type="ECO:0000256" key="5">
    <source>
        <dbReference type="ARBA" id="ARBA00023014"/>
    </source>
</evidence>
<evidence type="ECO:0000256" key="3">
    <source>
        <dbReference type="ARBA" id="ARBA00022723"/>
    </source>
</evidence>
<dbReference type="PANTHER" id="PTHR43578:SF3">
    <property type="entry name" value="NADH-QUINONE OXIDOREDUCTASE SUBUNIT F"/>
    <property type="match status" value="1"/>
</dbReference>
<dbReference type="AlphaFoldDB" id="A0A562IJM5"/>
<dbReference type="Gene3D" id="3.40.30.10">
    <property type="entry name" value="Glutaredoxin"/>
    <property type="match status" value="1"/>
</dbReference>
<dbReference type="Pfam" id="PF01512">
    <property type="entry name" value="Complex1_51K"/>
    <property type="match status" value="1"/>
</dbReference>
<dbReference type="InterPro" id="IPR011538">
    <property type="entry name" value="Nuo51_FMN-bd"/>
</dbReference>
<comment type="caution">
    <text evidence="7">The sequence shown here is derived from an EMBL/GenBank/DDBJ whole genome shotgun (WGS) entry which is preliminary data.</text>
</comment>
<dbReference type="GO" id="GO:0008137">
    <property type="term" value="F:NADH dehydrogenase (ubiquinone) activity"/>
    <property type="evidence" value="ECO:0007669"/>
    <property type="project" value="InterPro"/>
</dbReference>
<dbReference type="Pfam" id="PF01257">
    <property type="entry name" value="2Fe-2S_thioredx"/>
    <property type="match status" value="1"/>
</dbReference>
<name>A0A562IJM5_MICOL</name>
<keyword evidence="8" id="KW-1185">Reference proteome</keyword>
<evidence type="ECO:0000256" key="2">
    <source>
        <dbReference type="ARBA" id="ARBA00022485"/>
    </source>
</evidence>
<keyword evidence="5" id="KW-0411">Iron-sulfur</keyword>
<evidence type="ECO:0000256" key="1">
    <source>
        <dbReference type="ARBA" id="ARBA00007523"/>
    </source>
</evidence>
<protein>
    <submittedName>
        <fullName evidence="7">NADH:ubiquinone oxidoreductase subunit F (NADH-binding)</fullName>
    </submittedName>
</protein>
<dbReference type="GO" id="GO:0010181">
    <property type="term" value="F:FMN binding"/>
    <property type="evidence" value="ECO:0007669"/>
    <property type="project" value="InterPro"/>
</dbReference>
<organism evidence="7 8">
    <name type="scientific">Micromonospora olivasterospora</name>
    <dbReference type="NCBI Taxonomy" id="1880"/>
    <lineage>
        <taxon>Bacteria</taxon>
        <taxon>Bacillati</taxon>
        <taxon>Actinomycetota</taxon>
        <taxon>Actinomycetes</taxon>
        <taxon>Micromonosporales</taxon>
        <taxon>Micromonosporaceae</taxon>
        <taxon>Micromonospora</taxon>
    </lineage>
</organism>
<accession>A0A562IJM5</accession>
<dbReference type="SUPFAM" id="SSF142019">
    <property type="entry name" value="Nqo1 FMN-binding domain-like"/>
    <property type="match status" value="1"/>
</dbReference>
<dbReference type="SUPFAM" id="SSF142984">
    <property type="entry name" value="Nqo1 middle domain-like"/>
    <property type="match status" value="1"/>
</dbReference>
<dbReference type="InterPro" id="IPR037207">
    <property type="entry name" value="Nuop51_4Fe4S-bd_sf"/>
</dbReference>
<evidence type="ECO:0000313" key="7">
    <source>
        <dbReference type="EMBL" id="TWH71062.1"/>
    </source>
</evidence>
<dbReference type="RefSeq" id="WP_145777186.1">
    <property type="nucleotide sequence ID" value="NZ_BAAATQ010000342.1"/>
</dbReference>
<keyword evidence="2" id="KW-0004">4Fe-4S</keyword>
<dbReference type="PANTHER" id="PTHR43578">
    <property type="entry name" value="NADH-QUINONE OXIDOREDUCTASE SUBUNIT F"/>
    <property type="match status" value="1"/>
</dbReference>
<reference evidence="7 8" key="1">
    <citation type="submission" date="2019-07" db="EMBL/GenBank/DDBJ databases">
        <title>R&amp;d 2014.</title>
        <authorList>
            <person name="Klenk H.-P."/>
        </authorList>
    </citation>
    <scope>NUCLEOTIDE SEQUENCE [LARGE SCALE GENOMIC DNA]</scope>
    <source>
        <strain evidence="7 8">DSM 43868</strain>
    </source>
</reference>
<dbReference type="Pfam" id="PF10589">
    <property type="entry name" value="NADH_4Fe-4S"/>
    <property type="match status" value="1"/>
</dbReference>
<dbReference type="OrthoDB" id="9805533at2"/>
<dbReference type="Proteomes" id="UP000319825">
    <property type="component" value="Unassembled WGS sequence"/>
</dbReference>
<dbReference type="PROSITE" id="PS00645">
    <property type="entry name" value="COMPLEX1_51K_2"/>
    <property type="match status" value="1"/>
</dbReference>
<keyword evidence="7" id="KW-0830">Ubiquinone</keyword>
<dbReference type="Gene3D" id="1.20.1440.230">
    <property type="entry name" value="NADH-ubiquinone oxidoreductase 51kDa subunit, iron-sulphur binding domain"/>
    <property type="match status" value="1"/>
</dbReference>
<dbReference type="SUPFAM" id="SSF52833">
    <property type="entry name" value="Thioredoxin-like"/>
    <property type="match status" value="1"/>
</dbReference>
<dbReference type="GO" id="GO:0046872">
    <property type="term" value="F:metal ion binding"/>
    <property type="evidence" value="ECO:0007669"/>
    <property type="project" value="UniProtKB-KW"/>
</dbReference>
<dbReference type="SUPFAM" id="SSF140490">
    <property type="entry name" value="Nqo1C-terminal domain-like"/>
    <property type="match status" value="1"/>
</dbReference>
<evidence type="ECO:0000259" key="6">
    <source>
        <dbReference type="SMART" id="SM00928"/>
    </source>
</evidence>
<sequence>MEPREAFVELQERLGRPGTRMLDRLRQAQDEDGRVDADDLAQAAGEFGWPVAAVTGSATYYADFAEGRRGRRHVRVCEGTSCLVSSQGQHIARLERALGVRLGECAADGSVSLQGVRCLGYCYDSPAVLDGELPASGETLGGLFGDPLAAQRRTRPGWVEPLKMQAAQIPYASAVERPVVLAGLVGGEEPWAVWPSVVAAGSREKVMSEIAASGLRGRGGAGFPVAKKWSMTAGEPAPRYVVGNGDEGDPGSYGDRLLMEHDPHRILEGLALAGFAVGARHGLILVRSEYPTAAERLRAAVAQARQAGHLGKGVHDSPVDFDVEIVVGAGSYVAGEETALLHALAGLRAAVRARPPYPTSHGFLGRPTAVNNVETLAAVPWIVRHGGAAYARLGHPDEPGTKLVCLSQRFRRPGVYEVEFGVPLRHLVEDLGGGLREPYQLRAVQVGGPLGGFLTPDQLDLPLLTRPLTEAGAALGHASLVAVDSTVPAAAILRHAWAFGAAESCGACTPCRVGTRRGIELVERLGGPAQAAEVLADHEPLLEVLNVASLCAFGRGVACAVRSLLRVYASELHQATAFTSNRGA</sequence>
<dbReference type="EMBL" id="VLKE01000001">
    <property type="protein sequence ID" value="TWH71062.1"/>
    <property type="molecule type" value="Genomic_DNA"/>
</dbReference>
<keyword evidence="4" id="KW-0408">Iron</keyword>
<comment type="similarity">
    <text evidence="1">Belongs to the complex I 51 kDa subunit family.</text>
</comment>